<name>A0A6B0SF04_9CETA</name>
<accession>A0A6B0SF04</accession>
<dbReference type="EMBL" id="VBQZ03000191">
    <property type="protein sequence ID" value="MXQ97463.1"/>
    <property type="molecule type" value="Genomic_DNA"/>
</dbReference>
<dbReference type="AlphaFoldDB" id="A0A6B0SF04"/>
<evidence type="ECO:0000313" key="2">
    <source>
        <dbReference type="Proteomes" id="UP000322234"/>
    </source>
</evidence>
<evidence type="ECO:0000313" key="1">
    <source>
        <dbReference type="EMBL" id="MXQ97463.1"/>
    </source>
</evidence>
<comment type="caution">
    <text evidence="1">The sequence shown here is derived from an EMBL/GenBank/DDBJ whole genome shotgun (WGS) entry which is preliminary data.</text>
</comment>
<reference evidence="1" key="1">
    <citation type="submission" date="2019-10" db="EMBL/GenBank/DDBJ databases">
        <title>The sequence and de novo assembly of the wild yak genome.</title>
        <authorList>
            <person name="Liu Y."/>
        </authorList>
    </citation>
    <scope>NUCLEOTIDE SEQUENCE [LARGE SCALE GENOMIC DNA]</scope>
    <source>
        <strain evidence="1">WY2019</strain>
    </source>
</reference>
<protein>
    <submittedName>
        <fullName evidence="1">Uncharacterized protein</fullName>
    </submittedName>
</protein>
<sequence>MAFDESRENAYGEFCLRAGRCRWSSETLSFAAIDAVLSAAKRTSQPESQPPPASGRLRDAVRFRDWMQNEKSLFSMDRLLCAATIRMH</sequence>
<keyword evidence="2" id="KW-1185">Reference proteome</keyword>
<organism evidence="1 2">
    <name type="scientific">Bos mutus</name>
    <name type="common">wild yak</name>
    <dbReference type="NCBI Taxonomy" id="72004"/>
    <lineage>
        <taxon>Eukaryota</taxon>
        <taxon>Metazoa</taxon>
        <taxon>Chordata</taxon>
        <taxon>Craniata</taxon>
        <taxon>Vertebrata</taxon>
        <taxon>Euteleostomi</taxon>
        <taxon>Mammalia</taxon>
        <taxon>Eutheria</taxon>
        <taxon>Laurasiatheria</taxon>
        <taxon>Artiodactyla</taxon>
        <taxon>Ruminantia</taxon>
        <taxon>Pecora</taxon>
        <taxon>Bovidae</taxon>
        <taxon>Bovinae</taxon>
        <taxon>Bos</taxon>
    </lineage>
</organism>
<proteinExistence type="predicted"/>
<dbReference type="Proteomes" id="UP000322234">
    <property type="component" value="Unassembled WGS sequence"/>
</dbReference>
<gene>
    <name evidence="1" type="ORF">E5288_WYG019728</name>
</gene>